<evidence type="ECO:0000256" key="2">
    <source>
        <dbReference type="SAM" id="SignalP"/>
    </source>
</evidence>
<evidence type="ECO:0008006" key="5">
    <source>
        <dbReference type="Google" id="ProtNLM"/>
    </source>
</evidence>
<dbReference type="InterPro" id="IPR029058">
    <property type="entry name" value="AB_hydrolase_fold"/>
</dbReference>
<keyword evidence="1" id="KW-0472">Membrane</keyword>
<organism evidence="3 4">
    <name type="scientific">Cryptosporidium muris (strain RN66)</name>
    <dbReference type="NCBI Taxonomy" id="441375"/>
    <lineage>
        <taxon>Eukaryota</taxon>
        <taxon>Sar</taxon>
        <taxon>Alveolata</taxon>
        <taxon>Apicomplexa</taxon>
        <taxon>Conoidasida</taxon>
        <taxon>Coccidia</taxon>
        <taxon>Eucoccidiorida</taxon>
        <taxon>Eimeriorina</taxon>
        <taxon>Cryptosporidiidae</taxon>
        <taxon>Cryptosporidium</taxon>
    </lineage>
</organism>
<dbReference type="Proteomes" id="UP000001460">
    <property type="component" value="Unassembled WGS sequence"/>
</dbReference>
<dbReference type="SUPFAM" id="SSF53474">
    <property type="entry name" value="alpha/beta-Hydrolases"/>
    <property type="match status" value="1"/>
</dbReference>
<gene>
    <name evidence="3" type="ORF">CMU_018160</name>
</gene>
<evidence type="ECO:0000313" key="4">
    <source>
        <dbReference type="Proteomes" id="UP000001460"/>
    </source>
</evidence>
<keyword evidence="4" id="KW-1185">Reference proteome</keyword>
<feature type="chain" id="PRO_5002839598" description="Phospholipase/carboxylesterase/thioesterase domain-containing protein" evidence="2">
    <location>
        <begin position="20"/>
        <end position="369"/>
    </location>
</feature>
<dbReference type="AlphaFoldDB" id="B6AD55"/>
<accession>B6AD55</accession>
<feature type="signal peptide" evidence="2">
    <location>
        <begin position="1"/>
        <end position="19"/>
    </location>
</feature>
<dbReference type="Gene3D" id="3.40.50.1820">
    <property type="entry name" value="alpha/beta hydrolase"/>
    <property type="match status" value="1"/>
</dbReference>
<keyword evidence="1" id="KW-0812">Transmembrane</keyword>
<dbReference type="RefSeq" id="XP_002140408.1">
    <property type="nucleotide sequence ID" value="XM_002140372.1"/>
</dbReference>
<evidence type="ECO:0000256" key="1">
    <source>
        <dbReference type="SAM" id="Phobius"/>
    </source>
</evidence>
<reference evidence="3" key="1">
    <citation type="submission" date="2008-06" db="EMBL/GenBank/DDBJ databases">
        <authorList>
            <person name="Lorenzi H."/>
            <person name="Inman J."/>
            <person name="Miller J."/>
            <person name="Schobel S."/>
            <person name="Amedeo P."/>
            <person name="Caler E.V."/>
            <person name="da Silva J."/>
        </authorList>
    </citation>
    <scope>NUCLEOTIDE SEQUENCE [LARGE SCALE GENOMIC DNA]</scope>
    <source>
        <strain evidence="3">RN66</strain>
    </source>
</reference>
<feature type="transmembrane region" description="Helical" evidence="1">
    <location>
        <begin position="59"/>
        <end position="80"/>
    </location>
</feature>
<keyword evidence="1" id="KW-1133">Transmembrane helix</keyword>
<dbReference type="EMBL" id="DS989728">
    <property type="protein sequence ID" value="EEA06059.1"/>
    <property type="molecule type" value="Genomic_DNA"/>
</dbReference>
<dbReference type="VEuPathDB" id="CryptoDB:CMU_018160"/>
<dbReference type="OrthoDB" id="338904at2759"/>
<proteinExistence type="predicted"/>
<name>B6AD55_CRYMR</name>
<keyword evidence="2" id="KW-0732">Signal</keyword>
<dbReference type="OMA" id="WENLINT"/>
<feature type="transmembrane region" description="Helical" evidence="1">
    <location>
        <begin position="138"/>
        <end position="154"/>
    </location>
</feature>
<sequence>MTFFWIWFLNFLWLSFISCNIPLANQVTISSHDYKYMSRIGNIKPLQLDIFGSYRRTEYPIYTVIFLHGYATPYSIYLDLTRRFFIKLTRHLDHYDQRFSDNVHLISPDWLSPIDKELSNLTTHEVLSFRGGRPRRDVYLTVVASIIAFINSLYRKGVITSMDKTAIYGNCVGGVIGGAAALGVKYPLGAVVLNSSGIFHLELIYRVILRTQNLKAHFLLISGDRDSLIDYKLAEATEEVLRTWGAKDVTFIKLRTNHFETMIKYIYTGFRFIASVLLSRPEIFRPDDSNDTELVLMTIKKVPDRKSIVPIVPMTNKTTDVTEGIQVYSKSLSSAPLNSTDLNITGIPRTWENLINTTFKFSDSIESPE</sequence>
<evidence type="ECO:0000313" key="3">
    <source>
        <dbReference type="EMBL" id="EEA06059.1"/>
    </source>
</evidence>
<dbReference type="GeneID" id="6995521"/>
<protein>
    <recommendedName>
        <fullName evidence="5">Phospholipase/carboxylesterase/thioesterase domain-containing protein</fullName>
    </recommendedName>
</protein>